<dbReference type="Gene3D" id="3.40.80.10">
    <property type="entry name" value="Peptidoglycan recognition protein-like"/>
    <property type="match status" value="1"/>
</dbReference>
<dbReference type="GO" id="GO:0008745">
    <property type="term" value="F:N-acetylmuramoyl-L-alanine amidase activity"/>
    <property type="evidence" value="ECO:0007669"/>
    <property type="project" value="UniProtKB-EC"/>
</dbReference>
<evidence type="ECO:0000313" key="8">
    <source>
        <dbReference type="EMBL" id="ADL03483.1"/>
    </source>
</evidence>
<dbReference type="SMART" id="SM00644">
    <property type="entry name" value="Ami_2"/>
    <property type="match status" value="1"/>
</dbReference>
<dbReference type="KEGG" id="csh:Closa_0864"/>
<accession>D9R649</accession>
<dbReference type="GO" id="GO:0009254">
    <property type="term" value="P:peptidoglycan turnover"/>
    <property type="evidence" value="ECO:0007669"/>
    <property type="project" value="TreeGrafter"/>
</dbReference>
<dbReference type="InterPro" id="IPR036505">
    <property type="entry name" value="Amidase/PGRP_sf"/>
</dbReference>
<dbReference type="Pfam" id="PF19127">
    <property type="entry name" value="Choline_bind_3"/>
    <property type="match status" value="1"/>
</dbReference>
<dbReference type="PANTHER" id="PTHR30417">
    <property type="entry name" value="N-ACETYLMURAMOYL-L-ALANINE AMIDASE AMID"/>
    <property type="match status" value="1"/>
</dbReference>
<evidence type="ECO:0000259" key="7">
    <source>
        <dbReference type="SMART" id="SM00644"/>
    </source>
</evidence>
<feature type="repeat" description="Cell wall-binding" evidence="6">
    <location>
        <begin position="217"/>
        <end position="237"/>
    </location>
</feature>
<keyword evidence="3" id="KW-0677">Repeat</keyword>
<evidence type="ECO:0000256" key="1">
    <source>
        <dbReference type="ARBA" id="ARBA00001561"/>
    </source>
</evidence>
<feature type="domain" description="N-acetylmuramoyl-L-alanine amidase" evidence="7">
    <location>
        <begin position="8"/>
        <end position="158"/>
    </location>
</feature>
<dbReference type="RefSeq" id="WP_013271578.1">
    <property type="nucleotide sequence ID" value="NC_014376.1"/>
</dbReference>
<dbReference type="InterPro" id="IPR051206">
    <property type="entry name" value="NAMLAA_amidase_2"/>
</dbReference>
<dbReference type="eggNOG" id="COG5632">
    <property type="taxonomic scope" value="Bacteria"/>
</dbReference>
<keyword evidence="4" id="KW-0378">Hydrolase</keyword>
<dbReference type="GO" id="GO:0009253">
    <property type="term" value="P:peptidoglycan catabolic process"/>
    <property type="evidence" value="ECO:0007669"/>
    <property type="project" value="InterPro"/>
</dbReference>
<dbReference type="InterPro" id="IPR018337">
    <property type="entry name" value="Cell_wall/Cho-bd_repeat"/>
</dbReference>
<dbReference type="HOGENOM" id="CLU_1033302_0_0_9"/>
<keyword evidence="5" id="KW-0961">Cell wall biogenesis/degradation</keyword>
<dbReference type="GO" id="GO:0071555">
    <property type="term" value="P:cell wall organization"/>
    <property type="evidence" value="ECO:0007669"/>
    <property type="project" value="UniProtKB-KW"/>
</dbReference>
<proteinExistence type="predicted"/>
<sequence>MEVHKLLTPYNYSNGQTGRIKYIVIHYVGALGGAEANCKYYASQYIGASAHYFVGFSGEIWQSVEDEDIAWHCGAKTYVHPECRNSNSLGIELCVRNKGSQSDTSRDWYFEDATVKAAAQLTRELMKQYNVPVDHVIRHYDVTGKICPNPYVYNHTQHTWSDFKTSLTERPQLKSGWFEEDGGWRFYLGDTGNYVKNDWYKDGESWYWFDGAGLMVKDTWKTGSDGKWYYLNDNGEMAKNQWVTWKGELYRATDDGSMFEGSLYLDTDEKGALHII</sequence>
<keyword evidence="9" id="KW-1185">Reference proteome</keyword>
<dbReference type="InterPro" id="IPR002502">
    <property type="entry name" value="Amidase_domain"/>
</dbReference>
<dbReference type="PROSITE" id="PS51170">
    <property type="entry name" value="CW"/>
    <property type="match status" value="1"/>
</dbReference>
<name>D9R649_LACSW</name>
<protein>
    <recommendedName>
        <fullName evidence="2">N-acetylmuramoyl-L-alanine amidase</fullName>
        <ecNumber evidence="2">3.5.1.28</ecNumber>
    </recommendedName>
</protein>
<dbReference type="OrthoDB" id="9794294at2"/>
<evidence type="ECO:0000256" key="3">
    <source>
        <dbReference type="ARBA" id="ARBA00022737"/>
    </source>
</evidence>
<dbReference type="Proteomes" id="UP000001662">
    <property type="component" value="Chromosome"/>
</dbReference>
<dbReference type="SUPFAM" id="SSF55846">
    <property type="entry name" value="N-acetylmuramoyl-L-alanine amidase-like"/>
    <property type="match status" value="1"/>
</dbReference>
<evidence type="ECO:0000313" key="9">
    <source>
        <dbReference type="Proteomes" id="UP000001662"/>
    </source>
</evidence>
<reference evidence="8" key="1">
    <citation type="submission" date="2010-07" db="EMBL/GenBank/DDBJ databases">
        <title>Complete sequence of Clostridium saccharolyticum WM1.</title>
        <authorList>
            <consortium name="US DOE Joint Genome Institute"/>
            <person name="Lucas S."/>
            <person name="Copeland A."/>
            <person name="Lapidus A."/>
            <person name="Cheng J.-F."/>
            <person name="Bruce D."/>
            <person name="Goodwin L."/>
            <person name="Pitluck S."/>
            <person name="Chertkov O."/>
            <person name="Detter J.C."/>
            <person name="Han C."/>
            <person name="Tapia R."/>
            <person name="Land M."/>
            <person name="Hauser L."/>
            <person name="Chang Y.-J."/>
            <person name="Jeffries C."/>
            <person name="Kyrpides N."/>
            <person name="Ivanova N."/>
            <person name="Mikhailova N."/>
            <person name="Mouttaki H."/>
            <person name="Lin L."/>
            <person name="Zhou J."/>
            <person name="Hemme C.L."/>
            <person name="Woyke T."/>
        </authorList>
    </citation>
    <scope>NUCLEOTIDE SEQUENCE [LARGE SCALE GENOMIC DNA]</scope>
    <source>
        <strain evidence="8">WM1</strain>
    </source>
</reference>
<evidence type="ECO:0000256" key="6">
    <source>
        <dbReference type="PROSITE-ProRule" id="PRU00591"/>
    </source>
</evidence>
<evidence type="ECO:0000256" key="4">
    <source>
        <dbReference type="ARBA" id="ARBA00022801"/>
    </source>
</evidence>
<dbReference type="STRING" id="610130.Closa_0864"/>
<dbReference type="Pfam" id="PF01510">
    <property type="entry name" value="Amidase_2"/>
    <property type="match status" value="1"/>
</dbReference>
<gene>
    <name evidence="8" type="ordered locus">Closa_0864</name>
</gene>
<dbReference type="EMBL" id="CP002109">
    <property type="protein sequence ID" value="ADL03483.1"/>
    <property type="molecule type" value="Genomic_DNA"/>
</dbReference>
<dbReference type="AlphaFoldDB" id="D9R649"/>
<dbReference type="CDD" id="cd06583">
    <property type="entry name" value="PGRP"/>
    <property type="match status" value="1"/>
</dbReference>
<comment type="catalytic activity">
    <reaction evidence="1">
        <text>Hydrolyzes the link between N-acetylmuramoyl residues and L-amino acid residues in certain cell-wall glycopeptides.</text>
        <dbReference type="EC" id="3.5.1.28"/>
    </reaction>
</comment>
<dbReference type="Gene3D" id="2.10.270.10">
    <property type="entry name" value="Cholin Binding"/>
    <property type="match status" value="1"/>
</dbReference>
<dbReference type="SUPFAM" id="SSF69360">
    <property type="entry name" value="Cell wall binding repeat"/>
    <property type="match status" value="1"/>
</dbReference>
<dbReference type="PaxDb" id="610130-Closa_0864"/>
<organism evidence="8 9">
    <name type="scientific">Lacrimispora saccharolytica (strain ATCC 35040 / DSM 2544 / NRCC 2533 / WM1)</name>
    <name type="common">Clostridium saccharolyticum</name>
    <dbReference type="NCBI Taxonomy" id="610130"/>
    <lineage>
        <taxon>Bacteria</taxon>
        <taxon>Bacillati</taxon>
        <taxon>Bacillota</taxon>
        <taxon>Clostridia</taxon>
        <taxon>Lachnospirales</taxon>
        <taxon>Lachnospiraceae</taxon>
        <taxon>Lacrimispora</taxon>
    </lineage>
</organism>
<evidence type="ECO:0000256" key="2">
    <source>
        <dbReference type="ARBA" id="ARBA00011901"/>
    </source>
</evidence>
<evidence type="ECO:0000256" key="5">
    <source>
        <dbReference type="ARBA" id="ARBA00023316"/>
    </source>
</evidence>
<dbReference type="PANTHER" id="PTHR30417:SF1">
    <property type="entry name" value="N-ACETYLMURAMOYL-L-ALANINE AMIDASE AMID"/>
    <property type="match status" value="1"/>
</dbReference>
<dbReference type="EC" id="3.5.1.28" evidence="2"/>